<feature type="domain" description="D-isomer specific 2-hydroxyacid dehydrogenase catalytic" evidence="5">
    <location>
        <begin position="31"/>
        <end position="326"/>
    </location>
</feature>
<dbReference type="PANTHER" id="PTHR43761:SF1">
    <property type="entry name" value="D-ISOMER SPECIFIC 2-HYDROXYACID DEHYDROGENASE CATALYTIC DOMAIN-CONTAINING PROTEIN-RELATED"/>
    <property type="match status" value="1"/>
</dbReference>
<keyword evidence="3" id="KW-0520">NAD</keyword>
<evidence type="ECO:0000256" key="3">
    <source>
        <dbReference type="ARBA" id="ARBA00023027"/>
    </source>
</evidence>
<dbReference type="InterPro" id="IPR006140">
    <property type="entry name" value="D-isomer_DH_NAD-bd"/>
</dbReference>
<evidence type="ECO:0000313" key="7">
    <source>
        <dbReference type="EMBL" id="BCB83048.1"/>
    </source>
</evidence>
<dbReference type="AlphaFoldDB" id="A0A6F8YAN8"/>
<evidence type="ECO:0008006" key="9">
    <source>
        <dbReference type="Google" id="ProtNLM"/>
    </source>
</evidence>
<organism evidence="7 8">
    <name type="scientific">Phytohabitans suffuscus</name>
    <dbReference type="NCBI Taxonomy" id="624315"/>
    <lineage>
        <taxon>Bacteria</taxon>
        <taxon>Bacillati</taxon>
        <taxon>Actinomycetota</taxon>
        <taxon>Actinomycetes</taxon>
        <taxon>Micromonosporales</taxon>
        <taxon>Micromonosporaceae</taxon>
    </lineage>
</organism>
<dbReference type="GO" id="GO:0016616">
    <property type="term" value="F:oxidoreductase activity, acting on the CH-OH group of donors, NAD or NADP as acceptor"/>
    <property type="evidence" value="ECO:0007669"/>
    <property type="project" value="InterPro"/>
</dbReference>
<keyword evidence="2 4" id="KW-0560">Oxidoreductase</keyword>
<dbReference type="InterPro" id="IPR029753">
    <property type="entry name" value="D-isomer_DH_CS"/>
</dbReference>
<dbReference type="RefSeq" id="WP_173153081.1">
    <property type="nucleotide sequence ID" value="NZ_AP022871.1"/>
</dbReference>
<name>A0A6F8YAN8_9ACTN</name>
<comment type="similarity">
    <text evidence="1 4">Belongs to the D-isomer specific 2-hydroxyacid dehydrogenase family.</text>
</comment>
<evidence type="ECO:0000313" key="8">
    <source>
        <dbReference type="Proteomes" id="UP000503011"/>
    </source>
</evidence>
<dbReference type="SUPFAM" id="SSF52283">
    <property type="entry name" value="Formate/glycerate dehydrogenase catalytic domain-like"/>
    <property type="match status" value="1"/>
</dbReference>
<dbReference type="PANTHER" id="PTHR43761">
    <property type="entry name" value="D-ISOMER SPECIFIC 2-HYDROXYACID DEHYDROGENASE FAMILY PROTEIN (AFU_ORTHOLOGUE AFUA_1G13630)"/>
    <property type="match status" value="1"/>
</dbReference>
<dbReference type="Pfam" id="PF00389">
    <property type="entry name" value="2-Hacid_dh"/>
    <property type="match status" value="1"/>
</dbReference>
<dbReference type="Gene3D" id="3.40.50.720">
    <property type="entry name" value="NAD(P)-binding Rossmann-like Domain"/>
    <property type="match status" value="2"/>
</dbReference>
<sequence length="333" mass="33812">MSATPLVLLSARIGPLTPWETGIADQVPCRVELRPLGTREEIAANAPGARAIILGAVEPFDAATLAGLAGLAVPGGQDGLGLIVRRGVGVDNVDIAAAAAHGITVTNVPDATVEEVSDHALALVLGLLRGVPGAHVAALAGDLPAARAAVDRSRPTGECVLAVLGAGRIGRRLVAKAAPLFRQVLVADPFVEKVPGAKVVPLAEALAEADAVSVHTPLTPRTEGMLGAATLGAARPGLVVVNAARAEVIDENALEDAVRTGLVAGVGLDVTVGERRWRRLIADGHPNVLLTAHTGGRGSLAQQTLRRRCAEQVVAYLSGQDPGSVVTPGPRPG</sequence>
<gene>
    <name evidence="7" type="ORF">Psuf_003610</name>
</gene>
<evidence type="ECO:0000256" key="2">
    <source>
        <dbReference type="ARBA" id="ARBA00023002"/>
    </source>
</evidence>
<dbReference type="SUPFAM" id="SSF51735">
    <property type="entry name" value="NAD(P)-binding Rossmann-fold domains"/>
    <property type="match status" value="1"/>
</dbReference>
<reference evidence="7 8" key="2">
    <citation type="submission" date="2020-03" db="EMBL/GenBank/DDBJ databases">
        <authorList>
            <person name="Ichikawa N."/>
            <person name="Kimura A."/>
            <person name="Kitahashi Y."/>
            <person name="Uohara A."/>
        </authorList>
    </citation>
    <scope>NUCLEOTIDE SEQUENCE [LARGE SCALE GENOMIC DNA]</scope>
    <source>
        <strain evidence="7 8">NBRC 105367</strain>
    </source>
</reference>
<accession>A0A6F8YAN8</accession>
<evidence type="ECO:0000259" key="6">
    <source>
        <dbReference type="Pfam" id="PF02826"/>
    </source>
</evidence>
<dbReference type="InterPro" id="IPR036291">
    <property type="entry name" value="NAD(P)-bd_dom_sf"/>
</dbReference>
<dbReference type="Pfam" id="PF02826">
    <property type="entry name" value="2-Hacid_dh_C"/>
    <property type="match status" value="1"/>
</dbReference>
<keyword evidence="8" id="KW-1185">Reference proteome</keyword>
<evidence type="ECO:0000259" key="5">
    <source>
        <dbReference type="Pfam" id="PF00389"/>
    </source>
</evidence>
<dbReference type="GO" id="GO:0051287">
    <property type="term" value="F:NAD binding"/>
    <property type="evidence" value="ECO:0007669"/>
    <property type="project" value="InterPro"/>
</dbReference>
<feature type="domain" description="D-isomer specific 2-hydroxyacid dehydrogenase NAD-binding" evidence="6">
    <location>
        <begin position="121"/>
        <end position="295"/>
    </location>
</feature>
<reference evidence="7 8" key="1">
    <citation type="submission" date="2020-03" db="EMBL/GenBank/DDBJ databases">
        <title>Whole genome shotgun sequence of Phytohabitans suffuscus NBRC 105367.</title>
        <authorList>
            <person name="Komaki H."/>
            <person name="Tamura T."/>
        </authorList>
    </citation>
    <scope>NUCLEOTIDE SEQUENCE [LARGE SCALE GENOMIC DNA]</scope>
    <source>
        <strain evidence="7 8">NBRC 105367</strain>
    </source>
</reference>
<dbReference type="PROSITE" id="PS00670">
    <property type="entry name" value="D_2_HYDROXYACID_DH_2"/>
    <property type="match status" value="1"/>
</dbReference>
<evidence type="ECO:0000256" key="4">
    <source>
        <dbReference type="RuleBase" id="RU003719"/>
    </source>
</evidence>
<dbReference type="KEGG" id="psuu:Psuf_003610"/>
<protein>
    <recommendedName>
        <fullName evidence="9">D-3-phosphoglycerate dehydrogenase</fullName>
    </recommendedName>
</protein>
<dbReference type="InterPro" id="IPR006139">
    <property type="entry name" value="D-isomer_2_OHA_DH_cat_dom"/>
</dbReference>
<dbReference type="InterPro" id="IPR050418">
    <property type="entry name" value="D-iso_2-hydroxyacid_DH_PdxB"/>
</dbReference>
<dbReference type="EMBL" id="AP022871">
    <property type="protein sequence ID" value="BCB83048.1"/>
    <property type="molecule type" value="Genomic_DNA"/>
</dbReference>
<dbReference type="Proteomes" id="UP000503011">
    <property type="component" value="Chromosome"/>
</dbReference>
<proteinExistence type="inferred from homology"/>
<evidence type="ECO:0000256" key="1">
    <source>
        <dbReference type="ARBA" id="ARBA00005854"/>
    </source>
</evidence>